<organism evidence="2 3">
    <name type="scientific">Nocardioides zeae</name>
    <dbReference type="NCBI Taxonomy" id="1457234"/>
    <lineage>
        <taxon>Bacteria</taxon>
        <taxon>Bacillati</taxon>
        <taxon>Actinomycetota</taxon>
        <taxon>Actinomycetes</taxon>
        <taxon>Propionibacteriales</taxon>
        <taxon>Nocardioidaceae</taxon>
        <taxon>Nocardioides</taxon>
    </lineage>
</organism>
<gene>
    <name evidence="2" type="ORF">QE405_002162</name>
</gene>
<dbReference type="RefSeq" id="WP_307200611.1">
    <property type="nucleotide sequence ID" value="NZ_JAUTAN010000001.1"/>
</dbReference>
<dbReference type="InterPro" id="IPR043130">
    <property type="entry name" value="CDP-OH_PTrfase_TM_dom"/>
</dbReference>
<evidence type="ECO:0000313" key="2">
    <source>
        <dbReference type="EMBL" id="MDQ1104878.1"/>
    </source>
</evidence>
<dbReference type="GO" id="GO:0016020">
    <property type="term" value="C:membrane"/>
    <property type="evidence" value="ECO:0007669"/>
    <property type="project" value="InterPro"/>
</dbReference>
<keyword evidence="1" id="KW-0472">Membrane</keyword>
<accession>A0AAJ1U4C8</accession>
<dbReference type="Gene3D" id="1.20.120.1760">
    <property type="match status" value="1"/>
</dbReference>
<dbReference type="AlphaFoldDB" id="A0AAJ1U4C8"/>
<dbReference type="EMBL" id="JAUTAN010000001">
    <property type="protein sequence ID" value="MDQ1104878.1"/>
    <property type="molecule type" value="Genomic_DNA"/>
</dbReference>
<keyword evidence="1" id="KW-0812">Transmembrane</keyword>
<sequence length="254" mass="25916">MTRGRPRSAADEESFDHWSRLHGGLDPRGSVWVRGWVRLTHAGARPLARWGVHPDAVTLAAVVLTAAVPLLAGLGALWPLVAVVPMVVAAVLDGVDGALAARTGTDSAWGRVLDGLADRCADLLLLLTLVVLGAPWWLVAVVAVATLLLEQARALGQAAGMVGPGAVTVWERPSRVIVVAFTAAACAAAWAARSVGVDVLPAVDGAVLATTGTVVGLALALVGLAHVVRAVRRALPRGGAGGDTFPGRPGNTPL</sequence>
<protein>
    <submittedName>
        <fullName evidence="2">Phosphatidylglycerophosphate synthase</fullName>
    </submittedName>
</protein>
<reference evidence="2" key="1">
    <citation type="submission" date="2023-07" db="EMBL/GenBank/DDBJ databases">
        <title>Functional and genomic diversity of the sorghum phyllosphere microbiome.</title>
        <authorList>
            <person name="Shade A."/>
        </authorList>
    </citation>
    <scope>NUCLEOTIDE SEQUENCE</scope>
    <source>
        <strain evidence="2">SORGH_AS_1067</strain>
    </source>
</reference>
<proteinExistence type="predicted"/>
<dbReference type="Proteomes" id="UP001239215">
    <property type="component" value="Unassembled WGS sequence"/>
</dbReference>
<dbReference type="GO" id="GO:0008654">
    <property type="term" value="P:phospholipid biosynthetic process"/>
    <property type="evidence" value="ECO:0007669"/>
    <property type="project" value="InterPro"/>
</dbReference>
<evidence type="ECO:0000313" key="3">
    <source>
        <dbReference type="Proteomes" id="UP001239215"/>
    </source>
</evidence>
<evidence type="ECO:0000256" key="1">
    <source>
        <dbReference type="SAM" id="Phobius"/>
    </source>
</evidence>
<feature type="transmembrane region" description="Helical" evidence="1">
    <location>
        <begin position="205"/>
        <end position="228"/>
    </location>
</feature>
<dbReference type="InterPro" id="IPR000462">
    <property type="entry name" value="CDP-OH_P_trans"/>
</dbReference>
<dbReference type="Pfam" id="PF01066">
    <property type="entry name" value="CDP-OH_P_transf"/>
    <property type="match status" value="1"/>
</dbReference>
<feature type="transmembrane region" description="Helical" evidence="1">
    <location>
        <begin position="176"/>
        <end position="193"/>
    </location>
</feature>
<comment type="caution">
    <text evidence="2">The sequence shown here is derived from an EMBL/GenBank/DDBJ whole genome shotgun (WGS) entry which is preliminary data.</text>
</comment>
<name>A0AAJ1U4C8_9ACTN</name>
<keyword evidence="1" id="KW-1133">Transmembrane helix</keyword>
<dbReference type="GO" id="GO:0016780">
    <property type="term" value="F:phosphotransferase activity, for other substituted phosphate groups"/>
    <property type="evidence" value="ECO:0007669"/>
    <property type="project" value="InterPro"/>
</dbReference>
<feature type="transmembrane region" description="Helical" evidence="1">
    <location>
        <begin position="56"/>
        <end position="78"/>
    </location>
</feature>
<feature type="transmembrane region" description="Helical" evidence="1">
    <location>
        <begin position="123"/>
        <end position="149"/>
    </location>
</feature>